<proteinExistence type="predicted"/>
<protein>
    <recommendedName>
        <fullName evidence="3">VCBS repeat-containing protein</fullName>
    </recommendedName>
</protein>
<dbReference type="EMBL" id="QZEZ01000010">
    <property type="protein sequence ID" value="RJK93181.1"/>
    <property type="molecule type" value="Genomic_DNA"/>
</dbReference>
<dbReference type="SUPFAM" id="SSF69318">
    <property type="entry name" value="Integrin alpha N-terminal domain"/>
    <property type="match status" value="1"/>
</dbReference>
<comment type="caution">
    <text evidence="1">The sequence shown here is derived from an EMBL/GenBank/DDBJ whole genome shotgun (WGS) entry which is preliminary data.</text>
</comment>
<dbReference type="RefSeq" id="WP_119951773.1">
    <property type="nucleotide sequence ID" value="NZ_QZEZ01000010.1"/>
</dbReference>
<reference evidence="1 2" key="1">
    <citation type="submission" date="2018-09" db="EMBL/GenBank/DDBJ databases">
        <title>YIM 75000 draft genome.</title>
        <authorList>
            <person name="Tang S."/>
            <person name="Feng Y."/>
        </authorList>
    </citation>
    <scope>NUCLEOTIDE SEQUENCE [LARGE SCALE GENOMIC DNA]</scope>
    <source>
        <strain evidence="1 2">YIM 75000</strain>
    </source>
</reference>
<sequence>MLHLRRPTGRLGAGSARTTAVGAVGAVLAGLCAGVLVTAAPAAAAAAPGEHYFLTDSTSPTPAVGTVLATGGPGDVVLVGDWDGDGKDTFAVRTGATYALSPALGAAPTARTALGLVTDQALVGDWDGDGKDTLAVRRGNVVTSVDRPGGPERSYAFGRASDVPLVGDWDGDGRDSVGLRRGATFFLTGVNGGRVTSTFAFGRAYWPVVVGDWDRDGRDTLGARRGAQYLLTARPGGPVAKTVTFGTATDAVLVGDWNGDGYDTLAARRPRVTLPGTAALRVGTQVQPGLYRSAVAAGSEACWWNAYPGLDSSAAPVAGDYVATADGERSVYAEVRRGDALFESAGCAPWVQVTPRDLPRPQALVDGRWRVGVDVAPGTWTVDVPAGSTCVWARARDFRWDEGSVLDGREEPSTAHRVSVVLASGDVAVASVGCGTWTRRA</sequence>
<dbReference type="AlphaFoldDB" id="A0A3A3YP44"/>
<evidence type="ECO:0000313" key="2">
    <source>
        <dbReference type="Proteomes" id="UP000265614"/>
    </source>
</evidence>
<name>A0A3A3YP44_9ACTN</name>
<organism evidence="1 2">
    <name type="scientific">Vallicoccus soli</name>
    <dbReference type="NCBI Taxonomy" id="2339232"/>
    <lineage>
        <taxon>Bacteria</taxon>
        <taxon>Bacillati</taxon>
        <taxon>Actinomycetota</taxon>
        <taxon>Actinomycetes</taxon>
        <taxon>Motilibacterales</taxon>
        <taxon>Vallicoccaceae</taxon>
        <taxon>Vallicoccus</taxon>
    </lineage>
</organism>
<dbReference type="OrthoDB" id="9758772at2"/>
<dbReference type="Proteomes" id="UP000265614">
    <property type="component" value="Unassembled WGS sequence"/>
</dbReference>
<accession>A0A3A3YP44</accession>
<gene>
    <name evidence="1" type="ORF">D5H78_17430</name>
</gene>
<dbReference type="InterPro" id="IPR028994">
    <property type="entry name" value="Integrin_alpha_N"/>
</dbReference>
<keyword evidence="2" id="KW-1185">Reference proteome</keyword>
<evidence type="ECO:0000313" key="1">
    <source>
        <dbReference type="EMBL" id="RJK93181.1"/>
    </source>
</evidence>
<evidence type="ECO:0008006" key="3">
    <source>
        <dbReference type="Google" id="ProtNLM"/>
    </source>
</evidence>